<evidence type="ECO:0000256" key="1">
    <source>
        <dbReference type="ARBA" id="ARBA00001974"/>
    </source>
</evidence>
<dbReference type="InterPro" id="IPR016164">
    <property type="entry name" value="FAD-linked_Oxase-like_C"/>
</dbReference>
<keyword evidence="4" id="KW-0285">Flavoprotein</keyword>
<dbReference type="SUPFAM" id="SSF56176">
    <property type="entry name" value="FAD-binding/transporter-associated domain-like"/>
    <property type="match status" value="1"/>
</dbReference>
<accession>A0AAE1JAT2</accession>
<evidence type="ECO:0000256" key="4">
    <source>
        <dbReference type="ARBA" id="ARBA00022630"/>
    </source>
</evidence>
<dbReference type="Pfam" id="PF09265">
    <property type="entry name" value="Cytokin-bind"/>
    <property type="match status" value="1"/>
</dbReference>
<dbReference type="InterPro" id="IPR016166">
    <property type="entry name" value="FAD-bd_PCMH"/>
</dbReference>
<dbReference type="PANTHER" id="PTHR13878:SF115">
    <property type="entry name" value="CYTOKININ DEHYDROGENASE"/>
    <property type="match status" value="1"/>
</dbReference>
<feature type="signal peptide" evidence="8">
    <location>
        <begin position="1"/>
        <end position="21"/>
    </location>
</feature>
<dbReference type="GO" id="GO:0019139">
    <property type="term" value="F:cytokinin dehydrogenase activity"/>
    <property type="evidence" value="ECO:0007669"/>
    <property type="project" value="UniProtKB-EC"/>
</dbReference>
<evidence type="ECO:0000256" key="7">
    <source>
        <dbReference type="ARBA" id="ARBA00048224"/>
    </source>
</evidence>
<dbReference type="GO" id="GO:0009690">
    <property type="term" value="P:cytokinin metabolic process"/>
    <property type="evidence" value="ECO:0007669"/>
    <property type="project" value="InterPro"/>
</dbReference>
<dbReference type="Pfam" id="PF01565">
    <property type="entry name" value="FAD_binding_4"/>
    <property type="match status" value="1"/>
</dbReference>
<feature type="domain" description="FAD-binding PCMH-type" evidence="9">
    <location>
        <begin position="58"/>
        <end position="247"/>
    </location>
</feature>
<dbReference type="PANTHER" id="PTHR13878">
    <property type="entry name" value="GULONOLACTONE OXIDASE"/>
    <property type="match status" value="1"/>
</dbReference>
<evidence type="ECO:0000256" key="2">
    <source>
        <dbReference type="ARBA" id="ARBA00005466"/>
    </source>
</evidence>
<evidence type="ECO:0000256" key="5">
    <source>
        <dbReference type="ARBA" id="ARBA00022827"/>
    </source>
</evidence>
<organism evidence="10 11">
    <name type="scientific">Acacia crassicarpa</name>
    <name type="common">northern wattle</name>
    <dbReference type="NCBI Taxonomy" id="499986"/>
    <lineage>
        <taxon>Eukaryota</taxon>
        <taxon>Viridiplantae</taxon>
        <taxon>Streptophyta</taxon>
        <taxon>Embryophyta</taxon>
        <taxon>Tracheophyta</taxon>
        <taxon>Spermatophyta</taxon>
        <taxon>Magnoliopsida</taxon>
        <taxon>eudicotyledons</taxon>
        <taxon>Gunneridae</taxon>
        <taxon>Pentapetalae</taxon>
        <taxon>rosids</taxon>
        <taxon>fabids</taxon>
        <taxon>Fabales</taxon>
        <taxon>Fabaceae</taxon>
        <taxon>Caesalpinioideae</taxon>
        <taxon>mimosoid clade</taxon>
        <taxon>Acacieae</taxon>
        <taxon>Acacia</taxon>
    </lineage>
</organism>
<protein>
    <recommendedName>
        <fullName evidence="3">cytokinin dehydrogenase</fullName>
        <ecNumber evidence="3">1.5.99.12</ecNumber>
    </recommendedName>
</protein>
<dbReference type="AlphaFoldDB" id="A0AAE1JAT2"/>
<feature type="chain" id="PRO_5042151731" description="cytokinin dehydrogenase" evidence="8">
    <location>
        <begin position="22"/>
        <end position="525"/>
    </location>
</feature>
<proteinExistence type="inferred from homology"/>
<evidence type="ECO:0000313" key="11">
    <source>
        <dbReference type="Proteomes" id="UP001293593"/>
    </source>
</evidence>
<dbReference type="EMBL" id="JAWXYG010000008">
    <property type="protein sequence ID" value="KAK4265651.1"/>
    <property type="molecule type" value="Genomic_DNA"/>
</dbReference>
<name>A0AAE1JAT2_9FABA</name>
<keyword evidence="6" id="KW-0560">Oxidoreductase</keyword>
<dbReference type="InterPro" id="IPR015345">
    <property type="entry name" value="Cytokinin_DH_FAD/cytokin-bd"/>
</dbReference>
<evidence type="ECO:0000313" key="10">
    <source>
        <dbReference type="EMBL" id="KAK4265651.1"/>
    </source>
</evidence>
<comment type="similarity">
    <text evidence="2">Belongs to the oxygen-dependent FAD-linked oxidoreductase family.</text>
</comment>
<dbReference type="InterPro" id="IPR036318">
    <property type="entry name" value="FAD-bd_PCMH-like_sf"/>
</dbReference>
<dbReference type="Gene3D" id="3.30.43.10">
    <property type="entry name" value="Uridine Diphospho-n-acetylenolpyruvylglucosamine Reductase, domain 2"/>
    <property type="match status" value="1"/>
</dbReference>
<dbReference type="InterPro" id="IPR050432">
    <property type="entry name" value="FAD-linked_Oxidoreductases_BP"/>
</dbReference>
<dbReference type="Gene3D" id="3.30.465.10">
    <property type="match status" value="1"/>
</dbReference>
<evidence type="ECO:0000259" key="9">
    <source>
        <dbReference type="PROSITE" id="PS51387"/>
    </source>
</evidence>
<sequence>MVRSLILMLLSLTSILVVSEGQRGTLLSSVFQAPKQVAIRFSRDPASLLEGSTDFGHMVHKNPVAIMNPESTSDISVLIKFSNSLPIPFSVAARGEGHSVNGQSMAFGGVVVNMSSFRDSSTDNDRSGGILVMEKTEAPGDYYVDVGGGQRWIDVLFETMKQGLSPRSWTDYLYLTVGGTLSNAGISGQTFRFGPQIQNVYELDVVTGEGEEITCSREINSDLFYAVLGGLGQFGIITRARIALAPAPTRVKWLSLLYDDFSVLSADQEKLISMNESVETNMPNYVEGSLLLNQSSMDLSFYPEADRPRITSLVQQNGIVYVLELAKYYTNDSQARVDQEVEELLSGLKFLSSFKFEKDVSYEEFLDRVHSVELVLRPQGLWDLPHPWLNMFVPKSRIMDFHDGVFKGILLNQTLPSGLVLVYPMKRNKWDDKMSAMIPNEDIFYVVSFLHTSTYDQVEAFKEQNQMVLQFCEEAGIQIKKYLPQNLTTKQWMDHFGDKWKLFQQRKVQYDPKHILSPGQAIFTH</sequence>
<evidence type="ECO:0000256" key="6">
    <source>
        <dbReference type="ARBA" id="ARBA00023002"/>
    </source>
</evidence>
<comment type="caution">
    <text evidence="10">The sequence shown here is derived from an EMBL/GenBank/DDBJ whole genome shotgun (WGS) entry which is preliminary data.</text>
</comment>
<dbReference type="InterPro" id="IPR016169">
    <property type="entry name" value="FAD-bd_PCMH_sub2"/>
</dbReference>
<evidence type="ECO:0000256" key="3">
    <source>
        <dbReference type="ARBA" id="ARBA00011928"/>
    </source>
</evidence>
<dbReference type="InterPro" id="IPR006094">
    <property type="entry name" value="Oxid_FAD_bind_N"/>
</dbReference>
<dbReference type="PROSITE" id="PS51387">
    <property type="entry name" value="FAD_PCMH"/>
    <property type="match status" value="1"/>
</dbReference>
<dbReference type="Proteomes" id="UP001293593">
    <property type="component" value="Unassembled WGS sequence"/>
</dbReference>
<gene>
    <name evidence="10" type="ORF">QN277_026675</name>
</gene>
<evidence type="ECO:0000256" key="8">
    <source>
        <dbReference type="SAM" id="SignalP"/>
    </source>
</evidence>
<dbReference type="GO" id="GO:0071949">
    <property type="term" value="F:FAD binding"/>
    <property type="evidence" value="ECO:0007669"/>
    <property type="project" value="InterPro"/>
</dbReference>
<reference evidence="10" key="1">
    <citation type="submission" date="2023-10" db="EMBL/GenBank/DDBJ databases">
        <title>Chromosome-level genome of the transformable northern wattle, Acacia crassicarpa.</title>
        <authorList>
            <person name="Massaro I."/>
            <person name="Sinha N.R."/>
            <person name="Poethig S."/>
            <person name="Leichty A.R."/>
        </authorList>
    </citation>
    <scope>NUCLEOTIDE SEQUENCE</scope>
    <source>
        <strain evidence="10">Acra3RX</strain>
        <tissue evidence="10">Leaf</tissue>
    </source>
</reference>
<keyword evidence="11" id="KW-1185">Reference proteome</keyword>
<keyword evidence="8" id="KW-0732">Signal</keyword>
<dbReference type="EC" id="1.5.99.12" evidence="3"/>
<dbReference type="InterPro" id="IPR016170">
    <property type="entry name" value="Cytok_DH_C_sf"/>
</dbReference>
<comment type="catalytic activity">
    <reaction evidence="7">
        <text>N(6)-dimethylallyladenine + A + H2O = 3-methyl-2-butenal + adenine + AH2</text>
        <dbReference type="Rhea" id="RHEA:13625"/>
        <dbReference type="ChEBI" id="CHEBI:13193"/>
        <dbReference type="ChEBI" id="CHEBI:15377"/>
        <dbReference type="ChEBI" id="CHEBI:15825"/>
        <dbReference type="ChEBI" id="CHEBI:16708"/>
        <dbReference type="ChEBI" id="CHEBI:17499"/>
        <dbReference type="ChEBI" id="CHEBI:17660"/>
        <dbReference type="EC" id="1.5.99.12"/>
    </reaction>
</comment>
<dbReference type="SUPFAM" id="SSF55103">
    <property type="entry name" value="FAD-linked oxidases, C-terminal domain"/>
    <property type="match status" value="1"/>
</dbReference>
<keyword evidence="5" id="KW-0274">FAD</keyword>
<comment type="cofactor">
    <cofactor evidence="1">
        <name>FAD</name>
        <dbReference type="ChEBI" id="CHEBI:57692"/>
    </cofactor>
</comment>
<dbReference type="Gene3D" id="3.40.462.10">
    <property type="entry name" value="FAD-linked oxidases, C-terminal domain"/>
    <property type="match status" value="1"/>
</dbReference>
<dbReference type="InterPro" id="IPR016167">
    <property type="entry name" value="FAD-bd_PCMH_sub1"/>
</dbReference>